<evidence type="ECO:0000256" key="2">
    <source>
        <dbReference type="ARBA" id="ARBA00022679"/>
    </source>
</evidence>
<accession>A0A2A9DQW7</accession>
<dbReference type="InterPro" id="IPR001441">
    <property type="entry name" value="UPP_synth-like"/>
</dbReference>
<dbReference type="EC" id="2.5.1.-" evidence="3"/>
<dbReference type="PANTHER" id="PTHR10291">
    <property type="entry name" value="DEHYDRODOLICHYL DIPHOSPHATE SYNTHASE FAMILY MEMBER"/>
    <property type="match status" value="1"/>
</dbReference>
<dbReference type="NCBIfam" id="TIGR00055">
    <property type="entry name" value="uppS"/>
    <property type="match status" value="1"/>
</dbReference>
<feature type="binding site" evidence="3">
    <location>
        <begin position="26"/>
        <end position="29"/>
    </location>
    <ligand>
        <name>substrate</name>
    </ligand>
</feature>
<dbReference type="InterPro" id="IPR018520">
    <property type="entry name" value="UPP_synth-like_CS"/>
</dbReference>
<dbReference type="GO" id="GO:0005886">
    <property type="term" value="C:plasma membrane"/>
    <property type="evidence" value="ECO:0007669"/>
    <property type="project" value="TreeGrafter"/>
</dbReference>
<dbReference type="STRING" id="1724.GCA_001044175_01319"/>
<dbReference type="Gene3D" id="3.40.1180.10">
    <property type="entry name" value="Decaprenyl diphosphate synthase-like"/>
    <property type="match status" value="1"/>
</dbReference>
<dbReference type="SUPFAM" id="SSF64005">
    <property type="entry name" value="Undecaprenyl diphosphate synthase"/>
    <property type="match status" value="1"/>
</dbReference>
<reference evidence="4 5" key="1">
    <citation type="submission" date="2017-10" db="EMBL/GenBank/DDBJ databases">
        <title>Sequencing the genomes of 1000 actinobacteria strains.</title>
        <authorList>
            <person name="Klenk H.-P."/>
        </authorList>
    </citation>
    <scope>NUCLEOTIDE SEQUENCE [LARGE SCALE GENOMIC DNA]</scope>
    <source>
        <strain evidence="4 5">DSM 20688</strain>
    </source>
</reference>
<feature type="binding site" evidence="3">
    <location>
        <position position="74"/>
    </location>
    <ligand>
        <name>substrate</name>
    </ligand>
</feature>
<feature type="binding site" evidence="3">
    <location>
        <position position="25"/>
    </location>
    <ligand>
        <name>Mg(2+)</name>
        <dbReference type="ChEBI" id="CHEBI:18420"/>
    </ligand>
</feature>
<feature type="binding site" evidence="3">
    <location>
        <begin position="70"/>
        <end position="72"/>
    </location>
    <ligand>
        <name>substrate</name>
    </ligand>
</feature>
<keyword evidence="2 3" id="KW-0808">Transferase</keyword>
<keyword evidence="3" id="KW-0479">Metal-binding</keyword>
<dbReference type="GO" id="GO:0030145">
    <property type="term" value="F:manganese ion binding"/>
    <property type="evidence" value="ECO:0007669"/>
    <property type="project" value="TreeGrafter"/>
</dbReference>
<dbReference type="NCBIfam" id="NF011404">
    <property type="entry name" value="PRK14829.1"/>
    <property type="match status" value="1"/>
</dbReference>
<feature type="binding site" evidence="3">
    <location>
        <position position="30"/>
    </location>
    <ligand>
        <name>substrate</name>
    </ligand>
</feature>
<comment type="cofactor">
    <cofactor evidence="3">
        <name>Mg(2+)</name>
        <dbReference type="ChEBI" id="CHEBI:18420"/>
    </cofactor>
    <text evidence="3">Binds 2 magnesium ions per subunit.</text>
</comment>
<evidence type="ECO:0000313" key="4">
    <source>
        <dbReference type="EMBL" id="PFG28300.1"/>
    </source>
</evidence>
<comment type="function">
    <text evidence="3">Catalyzes the condensation of isopentenyl diphosphate (IPP) with allylic pyrophosphates generating different type of terpenoids.</text>
</comment>
<keyword evidence="5" id="KW-1185">Reference proteome</keyword>
<feature type="binding site" evidence="3">
    <location>
        <begin position="199"/>
        <end position="201"/>
    </location>
    <ligand>
        <name>substrate</name>
    </ligand>
</feature>
<feature type="binding site" evidence="3">
    <location>
        <position position="212"/>
    </location>
    <ligand>
        <name>Mg(2+)</name>
        <dbReference type="ChEBI" id="CHEBI:18420"/>
    </ligand>
</feature>
<dbReference type="PANTHER" id="PTHR10291:SF0">
    <property type="entry name" value="DEHYDRODOLICHYL DIPHOSPHATE SYNTHASE 2"/>
    <property type="match status" value="1"/>
</dbReference>
<feature type="binding site" evidence="3">
    <location>
        <position position="42"/>
    </location>
    <ligand>
        <name>substrate</name>
    </ligand>
</feature>
<evidence type="ECO:0000256" key="3">
    <source>
        <dbReference type="HAMAP-Rule" id="MF_01139"/>
    </source>
</evidence>
<feature type="active site" evidence="3">
    <location>
        <position position="25"/>
    </location>
</feature>
<dbReference type="CDD" id="cd00475">
    <property type="entry name" value="Cis_IPPS"/>
    <property type="match status" value="1"/>
</dbReference>
<comment type="caution">
    <text evidence="4">The sequence shown here is derived from an EMBL/GenBank/DDBJ whole genome shotgun (WGS) entry which is preliminary data.</text>
</comment>
<comment type="subunit">
    <text evidence="3">Homodimer.</text>
</comment>
<dbReference type="HAMAP" id="MF_01139">
    <property type="entry name" value="ISPT"/>
    <property type="match status" value="1"/>
</dbReference>
<organism evidence="4 5">
    <name type="scientific">Corynebacterium renale</name>
    <dbReference type="NCBI Taxonomy" id="1724"/>
    <lineage>
        <taxon>Bacteria</taxon>
        <taxon>Bacillati</taxon>
        <taxon>Actinomycetota</taxon>
        <taxon>Actinomycetes</taxon>
        <taxon>Mycobacteriales</taxon>
        <taxon>Corynebacteriaceae</taxon>
        <taxon>Corynebacterium</taxon>
    </lineage>
</organism>
<dbReference type="Pfam" id="PF01255">
    <property type="entry name" value="Prenyltransf"/>
    <property type="match status" value="1"/>
</dbReference>
<dbReference type="PROSITE" id="PS01066">
    <property type="entry name" value="UPP_SYNTHASE"/>
    <property type="match status" value="1"/>
</dbReference>
<dbReference type="GO" id="GO:0016094">
    <property type="term" value="P:polyprenol biosynthetic process"/>
    <property type="evidence" value="ECO:0007669"/>
    <property type="project" value="TreeGrafter"/>
</dbReference>
<dbReference type="Proteomes" id="UP000221653">
    <property type="component" value="Unassembled WGS sequence"/>
</dbReference>
<dbReference type="GO" id="GO:0005829">
    <property type="term" value="C:cytosol"/>
    <property type="evidence" value="ECO:0007669"/>
    <property type="project" value="TreeGrafter"/>
</dbReference>
<feature type="binding site" evidence="3">
    <location>
        <position position="38"/>
    </location>
    <ligand>
        <name>substrate</name>
    </ligand>
</feature>
<dbReference type="GO" id="GO:0008834">
    <property type="term" value="F:ditrans,polycis-undecaprenyl-diphosphate synthase [(2E,6E)-farnesyl-diphosphate specific] activity"/>
    <property type="evidence" value="ECO:0007669"/>
    <property type="project" value="TreeGrafter"/>
</dbReference>
<feature type="binding site" evidence="3">
    <location>
        <position position="76"/>
    </location>
    <ligand>
        <name>substrate</name>
    </ligand>
</feature>
<evidence type="ECO:0000313" key="5">
    <source>
        <dbReference type="Proteomes" id="UP000221653"/>
    </source>
</evidence>
<sequence>MNASIPQPPEIPAEFLPEHIALVMDGNGRWAQERGMKRTEGHKRGQKVLMDAVDACLAMGVPWLSAYAFSTENWRRSAEEVRFLMGFSRDVLRNDRDELHRKGVRVLWAGRRPRLWRSVIRELEAAEELTKDNTKLTLVMCINYGGRAEIIDATRSLAKRVAAGELRADQITEELFSSELYVPNMPDVDLFLRPSGEKRTSNFLLWESAYAEMIYQDKLFPDFTPHDMYDAVLEYAGRDRRFGGVKK</sequence>
<name>A0A2A9DQW7_9CORY</name>
<dbReference type="FunFam" id="3.40.1180.10:FF:000001">
    <property type="entry name" value="(2E,6E)-farnesyl-diphosphate-specific ditrans,polycis-undecaprenyl-diphosphate synthase"/>
    <property type="match status" value="1"/>
</dbReference>
<protein>
    <recommendedName>
        <fullName evidence="3">Isoprenyl transferase</fullName>
        <ecNumber evidence="3">2.5.1.-</ecNumber>
    </recommendedName>
</protein>
<dbReference type="InterPro" id="IPR036424">
    <property type="entry name" value="UPP_synth-like_sf"/>
</dbReference>
<proteinExistence type="inferred from homology"/>
<dbReference type="GO" id="GO:0033850">
    <property type="term" value="F:Z-farnesyl diphosphate synthase activity"/>
    <property type="evidence" value="ECO:0007669"/>
    <property type="project" value="TreeGrafter"/>
</dbReference>
<dbReference type="RefSeq" id="WP_231913522.1">
    <property type="nucleotide sequence ID" value="NZ_LS483464.1"/>
</dbReference>
<dbReference type="EMBL" id="PDJF01000001">
    <property type="protein sequence ID" value="PFG28300.1"/>
    <property type="molecule type" value="Genomic_DNA"/>
</dbReference>
<dbReference type="GO" id="GO:0000287">
    <property type="term" value="F:magnesium ion binding"/>
    <property type="evidence" value="ECO:0007669"/>
    <property type="project" value="UniProtKB-UniRule"/>
</dbReference>
<keyword evidence="3" id="KW-0460">Magnesium</keyword>
<feature type="binding site" evidence="3">
    <location>
        <position position="193"/>
    </location>
    <ligand>
        <name>substrate</name>
    </ligand>
</feature>
<comment type="similarity">
    <text evidence="1 3">Belongs to the UPP synthase family.</text>
</comment>
<gene>
    <name evidence="4" type="ORF">ATK06_1403</name>
</gene>
<feature type="active site" description="Proton acceptor" evidence="3">
    <location>
        <position position="73"/>
    </location>
</feature>
<evidence type="ECO:0000256" key="1">
    <source>
        <dbReference type="ARBA" id="ARBA00005432"/>
    </source>
</evidence>
<dbReference type="AlphaFoldDB" id="A0A2A9DQW7"/>